<evidence type="ECO:0000256" key="2">
    <source>
        <dbReference type="ARBA" id="ARBA00022898"/>
    </source>
</evidence>
<protein>
    <submittedName>
        <fullName evidence="4">Aminotransferase</fullName>
    </submittedName>
</protein>
<dbReference type="InterPro" id="IPR002575">
    <property type="entry name" value="Aminoglycoside_PTrfase"/>
</dbReference>
<dbReference type="SUPFAM" id="SSF56112">
    <property type="entry name" value="Protein kinase-like (PK-like)"/>
    <property type="match status" value="1"/>
</dbReference>
<dbReference type="PANTHER" id="PTHR45688">
    <property type="match status" value="1"/>
</dbReference>
<dbReference type="NCBIfam" id="NF004800">
    <property type="entry name" value="PRK06149.1"/>
    <property type="match status" value="1"/>
</dbReference>
<comment type="similarity">
    <text evidence="1">Belongs to the class-III pyridoxal-phosphate-dependent aminotransferase family.</text>
</comment>
<dbReference type="InterPro" id="IPR015421">
    <property type="entry name" value="PyrdxlP-dep_Trfase_major"/>
</dbReference>
<dbReference type="InterPro" id="IPR011009">
    <property type="entry name" value="Kinase-like_dom_sf"/>
</dbReference>
<dbReference type="PANTHER" id="PTHR45688:SF13">
    <property type="entry name" value="ALANINE--GLYOXYLATE AMINOTRANSFERASE 2-LIKE"/>
    <property type="match status" value="1"/>
</dbReference>
<dbReference type="InterPro" id="IPR005814">
    <property type="entry name" value="Aminotrans_3"/>
</dbReference>
<keyword evidence="2" id="KW-0663">Pyridoxal phosphate</keyword>
<dbReference type="InterPro" id="IPR015422">
    <property type="entry name" value="PyrdxlP-dep_Trfase_small"/>
</dbReference>
<reference evidence="4 5" key="1">
    <citation type="submission" date="2023-10" db="EMBL/GenBank/DDBJ databases">
        <title>Development of a sustainable strategy for remediation of hydrocarbon-contaminated territories based on the waste exchange concept.</title>
        <authorList>
            <person name="Krivoruchko A."/>
        </authorList>
    </citation>
    <scope>NUCLEOTIDE SEQUENCE [LARGE SCALE GENOMIC DNA]</scope>
    <source>
        <strain evidence="4 5">IEGM 1203</strain>
    </source>
</reference>
<dbReference type="EMBL" id="JAWLKB010000024">
    <property type="protein sequence ID" value="MDV6270801.1"/>
    <property type="molecule type" value="Genomic_DNA"/>
</dbReference>
<dbReference type="Proteomes" id="UP001185927">
    <property type="component" value="Unassembled WGS sequence"/>
</dbReference>
<dbReference type="CDD" id="cd00610">
    <property type="entry name" value="OAT_like"/>
    <property type="match status" value="1"/>
</dbReference>
<keyword evidence="4" id="KW-0808">Transferase</keyword>
<feature type="domain" description="Aminoglycoside phosphotransferase" evidence="3">
    <location>
        <begin position="50"/>
        <end position="265"/>
    </location>
</feature>
<dbReference type="InterPro" id="IPR015424">
    <property type="entry name" value="PyrdxlP-dep_Trfase"/>
</dbReference>
<dbReference type="Pfam" id="PF01636">
    <property type="entry name" value="APH"/>
    <property type="match status" value="1"/>
</dbReference>
<dbReference type="Gene3D" id="3.90.1200.10">
    <property type="match status" value="1"/>
</dbReference>
<evidence type="ECO:0000313" key="4">
    <source>
        <dbReference type="EMBL" id="MDV6270801.1"/>
    </source>
</evidence>
<dbReference type="Gene3D" id="3.90.1150.10">
    <property type="entry name" value="Aspartate Aminotransferase, domain 1"/>
    <property type="match status" value="1"/>
</dbReference>
<proteinExistence type="inferred from homology"/>
<comment type="caution">
    <text evidence="4">The sequence shown here is derived from an EMBL/GenBank/DDBJ whole genome shotgun (WGS) entry which is preliminary data.</text>
</comment>
<keyword evidence="5" id="KW-1185">Reference proteome</keyword>
<gene>
    <name evidence="4" type="ORF">R3Q16_29655</name>
</gene>
<dbReference type="SUPFAM" id="SSF53383">
    <property type="entry name" value="PLP-dependent transferases"/>
    <property type="match status" value="1"/>
</dbReference>
<dbReference type="Pfam" id="PF00202">
    <property type="entry name" value="Aminotran_3"/>
    <property type="match status" value="1"/>
</dbReference>
<organism evidence="4 5">
    <name type="scientific">Rhodococcus globerulus</name>
    <dbReference type="NCBI Taxonomy" id="33008"/>
    <lineage>
        <taxon>Bacteria</taxon>
        <taxon>Bacillati</taxon>
        <taxon>Actinomycetota</taxon>
        <taxon>Actinomycetes</taxon>
        <taxon>Mycobacteriales</taxon>
        <taxon>Nocardiaceae</taxon>
        <taxon>Rhodococcus</taxon>
    </lineage>
</organism>
<sequence length="978" mass="106839">MNAETTTYNFFDSPEITARRISQSEAQIIGEQHFGHPVIAHSLGSQQDQNFLVTDVAGHPMGVLKVANPMFSEIELTAQDHATEHVRTAEPELRVAFALTGIDGEVHKTVHHADGTTLIARILQYLPGPTVGADNYLNTDVAEQMGDISGRVSRSLRTFDHPGLDRVLVWDPQHTPTVTARLLPHIADEGRRLQIERAIAQAWEIVERLSNELPRQAVHLDITNTNMVGVPEHPQRYDGILDFGDLCRTWAVAELASTATSVLHHPDADPLSVLSVVRSFHQARPLSAVEVQAFWPLVVLRAAILVLAGTQQVTIEPDNEYAREGLRGEWRMFEAAVSVPIEVMTSLVHDTLGLPQPFKTSLPEMITPLFDAEVAVLDLSTTATLWDRGAWLRSDGIQDAVREAHRSGIGVVASIYGQARITTGPALDPSEPATMPTGCDAWFAEATALRAPCDCIVERRTCNQFALKTPDLVIVVTLDDAVALDSLCTGEVSEGSLLTVVAAHGSLHVQVRRTEGPVVPDFVAPRYWLGWLAMTADPAVLLGMPIRSLAASNSDLLAQREQHLAEVQEHYYVNPPHLERGWKHFLLSTDGRAYLDMVNNVAVLGHSHPQLSERVSRQFELLNTNSRFNYSAIVEFSAKVTDRLPPSLDQVFLVNSGTEANDLALRLAMAATGRHHLVAMGEAYHGWTFLTDAVSTSTADNPNALGTRPDWIHTLESANSYRGLHRGAQAHEYARDAVAKLRRLATDGVEPAAFIAESVYGNAGGMYLPDGYLDEVYSTVREMGGLTIADEVQVGYGRLGDWFWGFEQQRVVPDIVTMAKAMGNGYPLGIVATSRAVADAYRAQGYFFSSAGGSPASCVVGSAVLDILDQEDLQGNAQRVGTHLKQRLLELADKHSIIGTVHGHGLYLGVELVRDRATLEPAPSETQAICERMLDKGIIIQPTGDRMCILKVKPPLCVDISAADYFVDTLDSVLTTGW</sequence>
<dbReference type="Gene3D" id="3.40.640.10">
    <property type="entry name" value="Type I PLP-dependent aspartate aminotransferase-like (Major domain)"/>
    <property type="match status" value="1"/>
</dbReference>
<name>A0ABU4C2T8_RHOGO</name>
<evidence type="ECO:0000259" key="3">
    <source>
        <dbReference type="Pfam" id="PF01636"/>
    </source>
</evidence>
<keyword evidence="4" id="KW-0032">Aminotransferase</keyword>
<dbReference type="RefSeq" id="WP_317545225.1">
    <property type="nucleotide sequence ID" value="NZ_JAWLKB010000024.1"/>
</dbReference>
<evidence type="ECO:0000313" key="5">
    <source>
        <dbReference type="Proteomes" id="UP001185927"/>
    </source>
</evidence>
<evidence type="ECO:0000256" key="1">
    <source>
        <dbReference type="ARBA" id="ARBA00008954"/>
    </source>
</evidence>
<accession>A0ABU4C2T8</accession>
<dbReference type="GO" id="GO:0008483">
    <property type="term" value="F:transaminase activity"/>
    <property type="evidence" value="ECO:0007669"/>
    <property type="project" value="UniProtKB-KW"/>
</dbReference>